<evidence type="ECO:0000313" key="2">
    <source>
        <dbReference type="Proteomes" id="UP001367316"/>
    </source>
</evidence>
<accession>A0ABR1MUJ1</accession>
<protein>
    <submittedName>
        <fullName evidence="1">Uncharacterized protein</fullName>
    </submittedName>
</protein>
<keyword evidence="2" id="KW-1185">Reference proteome</keyword>
<proteinExistence type="predicted"/>
<sequence>MAWFRRMTRRRRDESLERARTFAMRKWNQLDADFGTVSPDASSPYRTLWPTPGGRPKHRSLYALKSHVAPYEERPLARVWVLEWATLLFTTYLITYPPTHDRGVGLRRQRNHPVRRIQHGPANSSAVRSNALPCLHAEAGSTHSTFSSLAHHLCFPPSLPATSSCQSQGTPSTNHAWRRAASKSPRRASRYSCHEAKAKACRRRGRVFCLSFESSPARSKRGGPAAAVMCACVRAAMPGQARRFGGRRFSLVGMRTRRRRKVCLRRHT</sequence>
<dbReference type="EMBL" id="JBBPBF010000045">
    <property type="protein sequence ID" value="KAK7606608.1"/>
    <property type="molecule type" value="Genomic_DNA"/>
</dbReference>
<reference evidence="1 2" key="1">
    <citation type="submission" date="2024-04" db="EMBL/GenBank/DDBJ databases">
        <title>Phyllosticta paracitricarpa is synonymous to the EU quarantine fungus P. citricarpa based on phylogenomic analyses.</title>
        <authorList>
            <consortium name="Lawrence Berkeley National Laboratory"/>
            <person name="Van ingen-buijs V.A."/>
            <person name="Van westerhoven A.C."/>
            <person name="Haridas S."/>
            <person name="Skiadas P."/>
            <person name="Martin F."/>
            <person name="Groenewald J.Z."/>
            <person name="Crous P.W."/>
            <person name="Seidl M.F."/>
        </authorList>
    </citation>
    <scope>NUCLEOTIDE SEQUENCE [LARGE SCALE GENOMIC DNA]</scope>
    <source>
        <strain evidence="1 2">CBS 141358</strain>
    </source>
</reference>
<gene>
    <name evidence="1" type="ORF">JOL62DRAFT_330081</name>
</gene>
<comment type="caution">
    <text evidence="1">The sequence shown here is derived from an EMBL/GenBank/DDBJ whole genome shotgun (WGS) entry which is preliminary data.</text>
</comment>
<evidence type="ECO:0000313" key="1">
    <source>
        <dbReference type="EMBL" id="KAK7606608.1"/>
    </source>
</evidence>
<dbReference type="Proteomes" id="UP001367316">
    <property type="component" value="Unassembled WGS sequence"/>
</dbReference>
<organism evidence="1 2">
    <name type="scientific">Phyllosticta paracitricarpa</name>
    <dbReference type="NCBI Taxonomy" id="2016321"/>
    <lineage>
        <taxon>Eukaryota</taxon>
        <taxon>Fungi</taxon>
        <taxon>Dikarya</taxon>
        <taxon>Ascomycota</taxon>
        <taxon>Pezizomycotina</taxon>
        <taxon>Dothideomycetes</taxon>
        <taxon>Dothideomycetes incertae sedis</taxon>
        <taxon>Botryosphaeriales</taxon>
        <taxon>Phyllostictaceae</taxon>
        <taxon>Phyllosticta</taxon>
    </lineage>
</organism>
<name>A0ABR1MUJ1_9PEZI</name>